<dbReference type="Proteomes" id="UP001299546">
    <property type="component" value="Unassembled WGS sequence"/>
</dbReference>
<dbReference type="Pfam" id="PF13287">
    <property type="entry name" value="Fn3_assoc"/>
    <property type="match status" value="1"/>
</dbReference>
<dbReference type="InterPro" id="IPR026870">
    <property type="entry name" value="Zinc_ribbon_dom"/>
</dbReference>
<evidence type="ECO:0000313" key="6">
    <source>
        <dbReference type="EMBL" id="MCB7386037.1"/>
    </source>
</evidence>
<feature type="region of interest" description="Disordered" evidence="2">
    <location>
        <begin position="50"/>
        <end position="139"/>
    </location>
</feature>
<protein>
    <submittedName>
        <fullName evidence="6">Chitobiase/beta-hexosaminidase C-terminal domain-containing protein</fullName>
    </submittedName>
</protein>
<dbReference type="InterPro" id="IPR011990">
    <property type="entry name" value="TPR-like_helical_dom_sf"/>
</dbReference>
<accession>A0ABS8DCA8</accession>
<sequence>MKCMNCGAEIPEEQLICPECGQEIQIVPDYNPLDDVLAAQIKGAVSETLVSGGKSRPKDGRYQTGKTGKNGGGRASGRTGYVSQKTGHVSQRTGYVSGRTGQTGKVPQRTGRTGRVDGRTGRNPQAEREQRRRQAEKKKMLAKKKRIRRLIILSVIAIIGIVIGVVWYQNSYTGQIKQGERYLAAKEYDQALAKFEKAVRKDKKRSEAYTGLANVYTAQDNLDKAEQVFKDAIAEQSSNTELYRAAITFYMDTEQEDKVSVLLDECESEKVLEELKNYVSEAPEFSLDDSDAFDDVQELELTGGKEIYYTVDDTEPTTSSTKYAGPIQIPEGETIVRAISVNSKGIPSLEVKKTYTVELPVADAPAVTPSTGQYESAQTITVQVPEGYKAYYTMDNSTPTASSSEYTGPIEMPEGNTILSVVLINDKGKASGITKRNYELILE</sequence>
<keyword evidence="3" id="KW-1133">Transmembrane helix</keyword>
<dbReference type="InterPro" id="IPR059177">
    <property type="entry name" value="GH29D-like_dom"/>
</dbReference>
<organism evidence="6 7">
    <name type="scientific">Bariatricus massiliensis</name>
    <dbReference type="NCBI Taxonomy" id="1745713"/>
    <lineage>
        <taxon>Bacteria</taxon>
        <taxon>Bacillati</taxon>
        <taxon>Bacillota</taxon>
        <taxon>Clostridia</taxon>
        <taxon>Lachnospirales</taxon>
        <taxon>Lachnospiraceae</taxon>
        <taxon>Bariatricus</taxon>
    </lineage>
</organism>
<feature type="compositionally biased region" description="Basic and acidic residues" evidence="2">
    <location>
        <begin position="114"/>
        <end position="139"/>
    </location>
</feature>
<keyword evidence="3" id="KW-0812">Transmembrane</keyword>
<dbReference type="Pfam" id="PF14559">
    <property type="entry name" value="TPR_19"/>
    <property type="match status" value="1"/>
</dbReference>
<evidence type="ECO:0000259" key="4">
    <source>
        <dbReference type="Pfam" id="PF13240"/>
    </source>
</evidence>
<dbReference type="EMBL" id="JAJCIS010000001">
    <property type="protein sequence ID" value="MCB7386037.1"/>
    <property type="molecule type" value="Genomic_DNA"/>
</dbReference>
<comment type="caution">
    <text evidence="6">The sequence shown here is derived from an EMBL/GenBank/DDBJ whole genome shotgun (WGS) entry which is preliminary data.</text>
</comment>
<evidence type="ECO:0000259" key="5">
    <source>
        <dbReference type="Pfam" id="PF13290"/>
    </source>
</evidence>
<dbReference type="SMART" id="SM00028">
    <property type="entry name" value="TPR"/>
    <property type="match status" value="2"/>
</dbReference>
<evidence type="ECO:0000313" key="7">
    <source>
        <dbReference type="Proteomes" id="UP001299546"/>
    </source>
</evidence>
<dbReference type="InterPro" id="IPR019734">
    <property type="entry name" value="TPR_rpt"/>
</dbReference>
<feature type="transmembrane region" description="Helical" evidence="3">
    <location>
        <begin position="147"/>
        <end position="168"/>
    </location>
</feature>
<dbReference type="Pfam" id="PF13240">
    <property type="entry name" value="Zn_Ribbon_1"/>
    <property type="match status" value="1"/>
</dbReference>
<keyword evidence="1" id="KW-0802">TPR repeat</keyword>
<reference evidence="6 7" key="1">
    <citation type="submission" date="2021-10" db="EMBL/GenBank/DDBJ databases">
        <title>Collection of gut derived symbiotic bacterial strains cultured from healthy donors.</title>
        <authorList>
            <person name="Lin H."/>
            <person name="Littmann E."/>
            <person name="Kohout C."/>
            <person name="Pamer E.G."/>
        </authorList>
    </citation>
    <scope>NUCLEOTIDE SEQUENCE [LARGE SCALE GENOMIC DNA]</scope>
    <source>
        <strain evidence="6 7">DFI.1.165</strain>
    </source>
</reference>
<feature type="repeat" description="TPR" evidence="1">
    <location>
        <begin position="206"/>
        <end position="239"/>
    </location>
</feature>
<evidence type="ECO:0000256" key="2">
    <source>
        <dbReference type="SAM" id="MobiDB-lite"/>
    </source>
</evidence>
<feature type="domain" description="Zinc-ribbon" evidence="4">
    <location>
        <begin position="2"/>
        <end position="23"/>
    </location>
</feature>
<dbReference type="Gene3D" id="1.25.40.10">
    <property type="entry name" value="Tetratricopeptide repeat domain"/>
    <property type="match status" value="1"/>
</dbReference>
<dbReference type="SUPFAM" id="SSF48452">
    <property type="entry name" value="TPR-like"/>
    <property type="match status" value="1"/>
</dbReference>
<dbReference type="RefSeq" id="WP_066732148.1">
    <property type="nucleotide sequence ID" value="NZ_JAJCIQ010000001.1"/>
</dbReference>
<name>A0ABS8DCA8_9FIRM</name>
<dbReference type="InterPro" id="IPR026876">
    <property type="entry name" value="Fn3_assoc_repeat"/>
</dbReference>
<keyword evidence="7" id="KW-1185">Reference proteome</keyword>
<dbReference type="Pfam" id="PF13290">
    <property type="entry name" value="CHB_HEX_C_1"/>
    <property type="match status" value="1"/>
</dbReference>
<feature type="domain" description="GH29D-like beta-sandwich" evidence="5">
    <location>
        <begin position="369"/>
        <end position="433"/>
    </location>
</feature>
<feature type="compositionally biased region" description="Polar residues" evidence="2">
    <location>
        <begin position="81"/>
        <end position="105"/>
    </location>
</feature>
<evidence type="ECO:0000256" key="3">
    <source>
        <dbReference type="SAM" id="Phobius"/>
    </source>
</evidence>
<evidence type="ECO:0000256" key="1">
    <source>
        <dbReference type="PROSITE-ProRule" id="PRU00339"/>
    </source>
</evidence>
<dbReference type="PROSITE" id="PS50005">
    <property type="entry name" value="TPR"/>
    <property type="match status" value="2"/>
</dbReference>
<gene>
    <name evidence="6" type="ORF">LIZ65_01950</name>
</gene>
<feature type="repeat" description="TPR" evidence="1">
    <location>
        <begin position="172"/>
        <end position="205"/>
    </location>
</feature>
<proteinExistence type="predicted"/>
<keyword evidence="3" id="KW-0472">Membrane</keyword>